<dbReference type="AlphaFoldDB" id="A0A919DLX8"/>
<keyword evidence="3" id="KW-1185">Reference proteome</keyword>
<dbReference type="PROSITE" id="PS51365">
    <property type="entry name" value="RENAL_DIPEPTIDASE_2"/>
    <property type="match status" value="1"/>
</dbReference>
<sequence>MAELQDEFDTPAEAGELGGRPTTATDARRVPGAPRPEPAAGREDAFGRARALLDAHPVADGHSGLLRALRAMPYCDLESGDGGVETDVPRLRAGGVGALFWSLHVPDDRDGDRAVAAALEQLDLVRHVAARYADDLRLVRDASETADARNRGRIAVVVGPASARALGDSLGALRSLHALGLNVLTLAGTPWAGEDGLSTFGEQVVREVNRLGILADLTGAPEATARRVLGLSKAPVVFTRSGARALREHPENLGDGLLAAVGAAKGLCLVPLAAEQTGTRVRDVVDHLEHVRNVAGPECVGLAGTYDTSAAHPEELGDVSRFPRLVAELLDRGWADAEIAALTWGNVQRALRGADFTARASR</sequence>
<dbReference type="GO" id="GO:0070573">
    <property type="term" value="F:metallodipeptidase activity"/>
    <property type="evidence" value="ECO:0007669"/>
    <property type="project" value="InterPro"/>
</dbReference>
<evidence type="ECO:0000256" key="1">
    <source>
        <dbReference type="SAM" id="MobiDB-lite"/>
    </source>
</evidence>
<dbReference type="RefSeq" id="WP_190136723.1">
    <property type="nucleotide sequence ID" value="NZ_BNBT01000044.1"/>
</dbReference>
<dbReference type="SUPFAM" id="SSF51556">
    <property type="entry name" value="Metallo-dependent hydrolases"/>
    <property type="match status" value="1"/>
</dbReference>
<dbReference type="Pfam" id="PF01244">
    <property type="entry name" value="Peptidase_M19"/>
    <property type="match status" value="1"/>
</dbReference>
<accession>A0A919DLX8</accession>
<evidence type="ECO:0000313" key="3">
    <source>
        <dbReference type="Proteomes" id="UP000608024"/>
    </source>
</evidence>
<name>A0A919DLX8_9ACTN</name>
<comment type="caution">
    <text evidence="2">The sequence shown here is derived from an EMBL/GenBank/DDBJ whole genome shotgun (WGS) entry which is preliminary data.</text>
</comment>
<feature type="region of interest" description="Disordered" evidence="1">
    <location>
        <begin position="1"/>
        <end position="42"/>
    </location>
</feature>
<gene>
    <name evidence="2" type="ORF">GCM10018785_33210</name>
</gene>
<dbReference type="Proteomes" id="UP000608024">
    <property type="component" value="Unassembled WGS sequence"/>
</dbReference>
<dbReference type="EMBL" id="BNBT01000044">
    <property type="protein sequence ID" value="GHE61580.1"/>
    <property type="molecule type" value="Genomic_DNA"/>
</dbReference>
<dbReference type="GO" id="GO:0006508">
    <property type="term" value="P:proteolysis"/>
    <property type="evidence" value="ECO:0007669"/>
    <property type="project" value="InterPro"/>
</dbReference>
<dbReference type="InterPro" id="IPR032466">
    <property type="entry name" value="Metal_Hydrolase"/>
</dbReference>
<protein>
    <submittedName>
        <fullName evidence="2">Dipeptidase</fullName>
    </submittedName>
</protein>
<proteinExistence type="predicted"/>
<feature type="compositionally biased region" description="Acidic residues" evidence="1">
    <location>
        <begin position="1"/>
        <end position="10"/>
    </location>
</feature>
<reference evidence="2" key="2">
    <citation type="submission" date="2020-09" db="EMBL/GenBank/DDBJ databases">
        <authorList>
            <person name="Sun Q."/>
            <person name="Ohkuma M."/>
        </authorList>
    </citation>
    <scope>NUCLEOTIDE SEQUENCE</scope>
    <source>
        <strain evidence="2">JCM 4784</strain>
    </source>
</reference>
<reference evidence="2" key="1">
    <citation type="journal article" date="2014" name="Int. J. Syst. Evol. Microbiol.">
        <title>Complete genome sequence of Corynebacterium casei LMG S-19264T (=DSM 44701T), isolated from a smear-ripened cheese.</title>
        <authorList>
            <consortium name="US DOE Joint Genome Institute (JGI-PGF)"/>
            <person name="Walter F."/>
            <person name="Albersmeier A."/>
            <person name="Kalinowski J."/>
            <person name="Ruckert C."/>
        </authorList>
    </citation>
    <scope>NUCLEOTIDE SEQUENCE</scope>
    <source>
        <strain evidence="2">JCM 4784</strain>
    </source>
</reference>
<dbReference type="PANTHER" id="PTHR10443:SF12">
    <property type="entry name" value="DIPEPTIDASE"/>
    <property type="match status" value="1"/>
</dbReference>
<organism evidence="2 3">
    <name type="scientific">Streptomyces longispororuber</name>
    <dbReference type="NCBI Taxonomy" id="68230"/>
    <lineage>
        <taxon>Bacteria</taxon>
        <taxon>Bacillati</taxon>
        <taxon>Actinomycetota</taxon>
        <taxon>Actinomycetes</taxon>
        <taxon>Kitasatosporales</taxon>
        <taxon>Streptomycetaceae</taxon>
        <taxon>Streptomyces</taxon>
    </lineage>
</organism>
<dbReference type="Gene3D" id="3.20.20.140">
    <property type="entry name" value="Metal-dependent hydrolases"/>
    <property type="match status" value="1"/>
</dbReference>
<evidence type="ECO:0000313" key="2">
    <source>
        <dbReference type="EMBL" id="GHE61580.1"/>
    </source>
</evidence>
<dbReference type="PANTHER" id="PTHR10443">
    <property type="entry name" value="MICROSOMAL DIPEPTIDASE"/>
    <property type="match status" value="1"/>
</dbReference>
<dbReference type="InterPro" id="IPR008257">
    <property type="entry name" value="Pept_M19"/>
</dbReference>